<dbReference type="Pfam" id="PF03829">
    <property type="entry name" value="PTSIIA_gutA"/>
    <property type="match status" value="1"/>
</dbReference>
<proteinExistence type="predicted"/>
<keyword evidence="2" id="KW-0813">Transport</keyword>
<dbReference type="InterPro" id="IPR004716">
    <property type="entry name" value="PTS_IIA_glucitol/sorbitol-sp"/>
</dbReference>
<dbReference type="Proteomes" id="UP000256519">
    <property type="component" value="Unassembled WGS sequence"/>
</dbReference>
<evidence type="ECO:0000313" key="2">
    <source>
        <dbReference type="EMBL" id="RDZ12800.1"/>
    </source>
</evidence>
<dbReference type="GO" id="GO:0016301">
    <property type="term" value="F:kinase activity"/>
    <property type="evidence" value="ECO:0007669"/>
    <property type="project" value="TreeGrafter"/>
</dbReference>
<dbReference type="PANTHER" id="PTHR40398">
    <property type="entry name" value="PTS SYSTEM GLUCITOL/SORBITOL-SPECIFIC EIIA COMPONENT"/>
    <property type="match status" value="1"/>
</dbReference>
<evidence type="ECO:0000313" key="3">
    <source>
        <dbReference type="Proteomes" id="UP000256519"/>
    </source>
</evidence>
<name>A0A3D8X028_PRIMG</name>
<dbReference type="GO" id="GO:0009401">
    <property type="term" value="P:phosphoenolpyruvate-dependent sugar phosphotransferase system"/>
    <property type="evidence" value="ECO:0007669"/>
    <property type="project" value="InterPro"/>
</dbReference>
<evidence type="ECO:0000256" key="1">
    <source>
        <dbReference type="PROSITE-ProRule" id="PRU00420"/>
    </source>
</evidence>
<organism evidence="2 3">
    <name type="scientific">Priestia megaterium</name>
    <name type="common">Bacillus megaterium</name>
    <dbReference type="NCBI Taxonomy" id="1404"/>
    <lineage>
        <taxon>Bacteria</taxon>
        <taxon>Bacillati</taxon>
        <taxon>Bacillota</taxon>
        <taxon>Bacilli</taxon>
        <taxon>Bacillales</taxon>
        <taxon>Bacillaceae</taxon>
        <taxon>Priestia</taxon>
    </lineage>
</organism>
<dbReference type="Gene3D" id="2.40.33.40">
    <property type="entry name" value="Phosphotransferase system, glucitol/sorbitol-specific IIA component"/>
    <property type="match status" value="1"/>
</dbReference>
<dbReference type="AlphaFoldDB" id="A0A3D8X028"/>
<dbReference type="PROSITE" id="PS51097">
    <property type="entry name" value="PTS_EIIA_TYPE_5"/>
    <property type="match status" value="1"/>
</dbReference>
<dbReference type="GO" id="GO:0008982">
    <property type="term" value="F:protein-N(PI)-phosphohistidine-sugar phosphotransferase activity"/>
    <property type="evidence" value="ECO:0007669"/>
    <property type="project" value="InterPro"/>
</dbReference>
<comment type="caution">
    <text evidence="2">The sequence shown here is derived from an EMBL/GenBank/DDBJ whole genome shotgun (WGS) entry which is preliminary data.</text>
</comment>
<dbReference type="PANTHER" id="PTHR40398:SF1">
    <property type="entry name" value="PTS SYSTEM GLUCITOL_SORBITOL-SPECIFIC EIIA COMPONENT"/>
    <property type="match status" value="1"/>
</dbReference>
<keyword evidence="2" id="KW-0762">Sugar transport</keyword>
<sequence>MIIMKKIYDSTVIEIGSQVELFLQEKMMILFNESAPSDLRDVSIVHKRCSLEEDIKVGDELVIDNKSFKVTFVGNKANETMRDLGHSTVTFDGSSEAEMPGMICVEEKDIPKISTSTQLVFRQLS</sequence>
<accession>A0A3D8X028</accession>
<dbReference type="GO" id="GO:0005737">
    <property type="term" value="C:cytoplasm"/>
    <property type="evidence" value="ECO:0007669"/>
    <property type="project" value="InterPro"/>
</dbReference>
<protein>
    <submittedName>
        <fullName evidence="2">PTS glucose transporter subunit IIABC</fullName>
    </submittedName>
</protein>
<dbReference type="SUPFAM" id="SSF141530">
    <property type="entry name" value="PTSIIA/GutA-like"/>
    <property type="match status" value="1"/>
</dbReference>
<gene>
    <name evidence="2" type="ORF">C3744_17485</name>
</gene>
<dbReference type="EMBL" id="PQWM01000017">
    <property type="protein sequence ID" value="RDZ12800.1"/>
    <property type="molecule type" value="Genomic_DNA"/>
</dbReference>
<dbReference type="InterPro" id="IPR036665">
    <property type="entry name" value="PTS_IIA_glucitol/sorbitol_sf"/>
</dbReference>
<feature type="modified residue" description="Phosphohistidine; by HPr" evidence="1">
    <location>
        <position position="46"/>
    </location>
</feature>
<reference evidence="2 3" key="1">
    <citation type="journal article" date="2018" name="Appl. Environ. Microbiol.">
        <title>Antimicrobial susceptibility testing and tentative epidemiological cut-off values of five Bacillus species relevant for use as animal feed additives or for plant protection.</title>
        <authorList>
            <person name="Agerso Y."/>
            <person name="Stuer-Lauridsen B."/>
            <person name="Bjerre K."/>
            <person name="Jensen M.G."/>
            <person name="Johansen E."/>
            <person name="Bennedsen M."/>
            <person name="Brockmann E."/>
            <person name="Nielsen B."/>
        </authorList>
    </citation>
    <scope>NUCLEOTIDE SEQUENCE [LARGE SCALE GENOMIC DNA]</scope>
    <source>
        <strain evidence="2 3">CHCC20162</strain>
    </source>
</reference>